<keyword evidence="4" id="KW-1185">Reference proteome</keyword>
<feature type="compositionally biased region" description="Basic and acidic residues" evidence="1">
    <location>
        <begin position="458"/>
        <end position="485"/>
    </location>
</feature>
<feature type="compositionally biased region" description="Polar residues" evidence="1">
    <location>
        <begin position="1622"/>
        <end position="1635"/>
    </location>
</feature>
<feature type="compositionally biased region" description="Basic and acidic residues" evidence="1">
    <location>
        <begin position="1188"/>
        <end position="1200"/>
    </location>
</feature>
<feature type="compositionally biased region" description="Low complexity" evidence="1">
    <location>
        <begin position="100"/>
        <end position="114"/>
    </location>
</feature>
<comment type="caution">
    <text evidence="3">The sequence shown here is derived from an EMBL/GenBank/DDBJ whole genome shotgun (WGS) entry which is preliminary data.</text>
</comment>
<feature type="compositionally biased region" description="Low complexity" evidence="1">
    <location>
        <begin position="1667"/>
        <end position="1693"/>
    </location>
</feature>
<dbReference type="InterPro" id="IPR011706">
    <property type="entry name" value="Cu-oxidase_C"/>
</dbReference>
<feature type="compositionally biased region" description="Basic and acidic residues" evidence="1">
    <location>
        <begin position="656"/>
        <end position="693"/>
    </location>
</feature>
<sequence length="2030" mass="220864">MKNYNYVNPPRRDAVSVGQPSSSDNVTIRFGTDNPGPWFLHWSMDNSPATEPSSELLTIACRFVPYDQWFITHVDASWKVAQVKSWLLAKCYNSFSSPRNASNSTSATPSASIPPINPPERPRRHTAHRPASPIVFAPERPSGSGRGGIDSDDDLEGDGHYYDEHGIYGAGDPDTAAKAGNAKDTSEGKSFTGVSSISYVSQISGLSYASTASKYSQRSGYSHSSHLSQVSEASSQTRSPVSTEDTHGLPMIDTAFGQEKNKTDTIRPRSKRGPRGPRRPVSPMTFAPMGKTPTSGQATKGGFGEYETYSTYSPDDSAPNFALPLVGATSQATNEKDGDIASIESNSTLPAYSGKFSRGDGLENNNNNSSDEEGTQFTMGYEEDGEDAYDEDDEYEEEPGHGKEKEEDYDDNQPPPGTGRVGPAPIVPNRPGTSHSTASSPSNHPSTTSLAMGNLFSSRKEKDSKDKGKDKEKRKEKKKDKDKQKEKHRSKLEKADRGDRTRDWVEVERSREKERELFTSSISAMSGISTKPRKDTRERDRDRERERRDRKVYGPLQKRADHTPSYETYHPMLVTVMRFSTGQILEDHFALGWYELKPYELLEIHRRGVILTLPRTLTVDYISPYWEGYVRALRVVLRGPNNLAVSGVAPGSSSSRGKDIREIQENRRREQVERHSSIRERGSDHRDPRSESRAHKRKESSALSRDDGKDGRPDAQATGSQSGQHHRPNNEHHDTRRGRMVKLDWRERWVFIKDGILNVWKDREDATTAQYLPLSDLTDIRGADQLGRSLTISSAFGASSTLGASSTTTTSRPTQPGQPRGQSDISGLRGMLGSTASASSQRIVCAKFKGKLRDGSHKADEVKEKRASMSLDPSHVSAYAHARTSASAPQSGSVPTGSSAGGRANTSRPSSKQSSSNAKQPQSLPSGSPPTSNPASLPSSPTLRPQISAPISLRMQENQGVQGDEGKDSVIFRPPRASYPYIKDKGKGRALPQDGHESDDEAEGGMSDGNMSALGLVTTAVESPSAVTRPGGIRPLPSLPSTPAYPGHFDKVSDSKPDVKLDGKDNQDNDSRSTTLGVHPNFDNELVDEDLTGFSSDGSLSSPVFAHSDDDSDDSNTRRGYGYGFNERKKLPKVERDGEGRRLSLGAPKDRTASCETKADEKRGQGGNEGESDNAAGEADSSYVYIEGNERPSIRPRETTAHSTPRSRTRTREKESSGEWIVLDLRDDHAFRSFLRVLHRYAPHILQSTFLSQLPYYTPPAQITPTSSTPNAYPTFFSDERKGDERLSRVLENPEMVESSATVDSNTVTTSSQTDSTTNTPLTASTFQSSVSSHTQLSSMSTSPSAQSLHHRNLPSLAIPDPISDLSSMRAKGTSASLAISRHGLNALLHHPPDAFGTFGALPYPEWRTKLVLRAQRAGLGELNKAMEWFLFKGDQSHDLGITSSLQGFGAGNSQPPLERSSSLDAEDSNDPDSAVSSKRERRRRRERHMTIEQENIAIGISTENTGPVVDSPADGDSVRTAGKSANVKVHVPDSESTDSGEESSDTEWLGWMADLHRQAKLLKEQEVKKLHAEEDEDEHLSEYNPQDDHRRYQEKQMLLEPSAVVVVTSPSQSTTTPPVSRSISHSAVSTSTPVESFGSGFPILTSPSSNESLGRPRGRKQSFGISSVDQPSSTTSPSTTSRLERSSSGSRTQHQRQPSNSRTPNLLHFASSGYIVGSAQATREKDLSFGSGTSAVRRPSMPALSSASQTQALSTMTSTVSAGHASSPLNPNTSFLQQQQTSIAAGTGSISRSTAPPKALMVPASPGVGSGSGFNIASSPRLPIGSTGSNTVPRRSSTAGLTLTANSSVSSVSLGRSGSMLSKTPALLRRKDGESEKARRSEAKELKDKTKGKSKEKEKESKGKLKEGSPYGDVSVDFRESRRPRLSVSTANSPYQPTEAQTAVSRTQSPQPTSPTASASNFVSRQVRRVRSGSSLMSEGTSEWHQSIETPRNNPPVKKKRGIMRGMTMRAEKLISNLESTLDFVDARQ</sequence>
<feature type="compositionally biased region" description="Low complexity" evidence="1">
    <location>
        <begin position="645"/>
        <end position="655"/>
    </location>
</feature>
<feature type="compositionally biased region" description="Low complexity" evidence="1">
    <location>
        <begin position="1848"/>
        <end position="1863"/>
    </location>
</feature>
<feature type="compositionally biased region" description="Low complexity" evidence="1">
    <location>
        <begin position="799"/>
        <end position="811"/>
    </location>
</feature>
<feature type="region of interest" description="Disordered" evidence="1">
    <location>
        <begin position="1293"/>
        <end position="1350"/>
    </location>
</feature>
<reference evidence="3 4" key="1">
    <citation type="journal article" date="2020" name="ISME J.">
        <title>Uncovering the hidden diversity of litter-decomposition mechanisms in mushroom-forming fungi.</title>
        <authorList>
            <person name="Floudas D."/>
            <person name="Bentzer J."/>
            <person name="Ahren D."/>
            <person name="Johansson T."/>
            <person name="Persson P."/>
            <person name="Tunlid A."/>
        </authorList>
    </citation>
    <scope>NUCLEOTIDE SEQUENCE [LARGE SCALE GENOMIC DNA]</scope>
    <source>
        <strain evidence="3 4">CBS 291.85</strain>
    </source>
</reference>
<feature type="compositionally biased region" description="Low complexity" evidence="1">
    <location>
        <begin position="1744"/>
        <end position="1760"/>
    </location>
</feature>
<feature type="compositionally biased region" description="Basic residues" evidence="1">
    <location>
        <begin position="268"/>
        <end position="278"/>
    </location>
</feature>
<feature type="region of interest" description="Disordered" evidence="1">
    <location>
        <begin position="1"/>
        <end position="24"/>
    </location>
</feature>
<feature type="region of interest" description="Disordered" evidence="1">
    <location>
        <begin position="1607"/>
        <end position="1709"/>
    </location>
</feature>
<feature type="region of interest" description="Disordered" evidence="1">
    <location>
        <begin position="852"/>
        <end position="945"/>
    </location>
</feature>
<evidence type="ECO:0000259" key="2">
    <source>
        <dbReference type="Pfam" id="PF07731"/>
    </source>
</evidence>
<feature type="compositionally biased region" description="Basic and acidic residues" evidence="1">
    <location>
        <begin position="704"/>
        <end position="713"/>
    </location>
</feature>
<feature type="region of interest" description="Disordered" evidence="1">
    <location>
        <begin position="1727"/>
        <end position="2001"/>
    </location>
</feature>
<feature type="compositionally biased region" description="Acidic residues" evidence="1">
    <location>
        <begin position="1536"/>
        <end position="1546"/>
    </location>
</feature>
<evidence type="ECO:0000313" key="3">
    <source>
        <dbReference type="EMBL" id="KAF5328038.1"/>
    </source>
</evidence>
<feature type="compositionally biased region" description="Basic and acidic residues" evidence="1">
    <location>
        <begin position="492"/>
        <end position="517"/>
    </location>
</feature>
<feature type="compositionally biased region" description="Polar residues" evidence="1">
    <location>
        <begin position="1977"/>
        <end position="1993"/>
    </location>
</feature>
<dbReference type="GO" id="GO:0005507">
    <property type="term" value="F:copper ion binding"/>
    <property type="evidence" value="ECO:0007669"/>
    <property type="project" value="InterPro"/>
</dbReference>
<dbReference type="Pfam" id="PF07731">
    <property type="entry name" value="Cu-oxidase_2"/>
    <property type="match status" value="1"/>
</dbReference>
<dbReference type="InterPro" id="IPR008972">
    <property type="entry name" value="Cupredoxin"/>
</dbReference>
<feature type="compositionally biased region" description="Polar residues" evidence="1">
    <location>
        <begin position="1768"/>
        <end position="1795"/>
    </location>
</feature>
<feature type="compositionally biased region" description="Basic and acidic residues" evidence="1">
    <location>
        <begin position="157"/>
        <end position="166"/>
    </location>
</feature>
<protein>
    <recommendedName>
        <fullName evidence="2">Plastocyanin-like domain-containing protein</fullName>
    </recommendedName>
</protein>
<dbReference type="GO" id="GO:0016491">
    <property type="term" value="F:oxidoreductase activity"/>
    <property type="evidence" value="ECO:0007669"/>
    <property type="project" value="InterPro"/>
</dbReference>
<feature type="region of interest" description="Disordered" evidence="1">
    <location>
        <begin position="98"/>
        <end position="194"/>
    </location>
</feature>
<evidence type="ECO:0000313" key="4">
    <source>
        <dbReference type="Proteomes" id="UP000559256"/>
    </source>
</evidence>
<feature type="compositionally biased region" description="Basic and acidic residues" evidence="1">
    <location>
        <begin position="852"/>
        <end position="867"/>
    </location>
</feature>
<feature type="compositionally biased region" description="Polar residues" evidence="1">
    <location>
        <begin position="933"/>
        <end position="945"/>
    </location>
</feature>
<feature type="region of interest" description="Disordered" evidence="1">
    <location>
        <begin position="1443"/>
        <end position="1546"/>
    </location>
</feature>
<feature type="compositionally biased region" description="Basic and acidic residues" evidence="1">
    <location>
        <begin position="532"/>
        <end position="553"/>
    </location>
</feature>
<feature type="region of interest" description="Disordered" evidence="1">
    <location>
        <begin position="645"/>
        <end position="738"/>
    </location>
</feature>
<feature type="region of interest" description="Disordered" evidence="1">
    <location>
        <begin position="957"/>
        <end position="1214"/>
    </location>
</feature>
<feature type="compositionally biased region" description="Low complexity" evidence="1">
    <location>
        <begin position="1328"/>
        <end position="1348"/>
    </location>
</feature>
<feature type="compositionally biased region" description="Low complexity" evidence="1">
    <location>
        <begin position="1299"/>
        <end position="1320"/>
    </location>
</feature>
<accession>A0A8H5BRI9</accession>
<dbReference type="SUPFAM" id="SSF49503">
    <property type="entry name" value="Cupredoxins"/>
    <property type="match status" value="1"/>
</dbReference>
<feature type="compositionally biased region" description="Polar residues" evidence="1">
    <location>
        <begin position="1443"/>
        <end position="1464"/>
    </location>
</feature>
<dbReference type="OrthoDB" id="3225203at2759"/>
<feature type="compositionally biased region" description="Polar residues" evidence="1">
    <location>
        <begin position="212"/>
        <end position="243"/>
    </location>
</feature>
<feature type="compositionally biased region" description="Polar residues" evidence="1">
    <location>
        <begin position="812"/>
        <end position="825"/>
    </location>
</feature>
<feature type="region of interest" description="Disordered" evidence="1">
    <location>
        <begin position="1569"/>
        <end position="1595"/>
    </location>
</feature>
<dbReference type="Gene3D" id="2.60.40.420">
    <property type="entry name" value="Cupredoxins - blue copper proteins"/>
    <property type="match status" value="1"/>
</dbReference>
<feature type="compositionally biased region" description="Low complexity" evidence="1">
    <location>
        <begin position="1948"/>
        <end position="1966"/>
    </location>
</feature>
<feature type="compositionally biased region" description="Polar residues" evidence="1">
    <location>
        <begin position="518"/>
        <end position="529"/>
    </location>
</feature>
<feature type="compositionally biased region" description="Polar residues" evidence="1">
    <location>
        <begin position="1696"/>
        <end position="1705"/>
    </location>
</feature>
<feature type="compositionally biased region" description="Polar residues" evidence="1">
    <location>
        <begin position="1928"/>
        <end position="1947"/>
    </location>
</feature>
<feature type="domain" description="Plastocyanin-like" evidence="2">
    <location>
        <begin position="2"/>
        <end position="41"/>
    </location>
</feature>
<gene>
    <name evidence="3" type="ORF">D9758_017458</name>
</gene>
<evidence type="ECO:0000256" key="1">
    <source>
        <dbReference type="SAM" id="MobiDB-lite"/>
    </source>
</evidence>
<feature type="compositionally biased region" description="Basic and acidic residues" evidence="1">
    <location>
        <begin position="1126"/>
        <end position="1164"/>
    </location>
</feature>
<feature type="compositionally biased region" description="Polar residues" evidence="1">
    <location>
        <begin position="1827"/>
        <end position="1847"/>
    </location>
</feature>
<feature type="compositionally biased region" description="Basic and acidic residues" evidence="1">
    <location>
        <begin position="1870"/>
        <end position="1908"/>
    </location>
</feature>
<feature type="compositionally biased region" description="Polar residues" evidence="1">
    <location>
        <begin position="431"/>
        <end position="451"/>
    </location>
</feature>
<feature type="region of interest" description="Disordered" evidence="1">
    <location>
        <begin position="212"/>
        <end position="553"/>
    </location>
</feature>
<feature type="compositionally biased region" description="Acidic residues" evidence="1">
    <location>
        <begin position="381"/>
        <end position="397"/>
    </location>
</feature>
<feature type="compositionally biased region" description="Polar residues" evidence="1">
    <location>
        <begin position="1093"/>
        <end position="1102"/>
    </location>
</feature>
<feature type="compositionally biased region" description="Basic and acidic residues" evidence="1">
    <location>
        <begin position="1048"/>
        <end position="1071"/>
    </location>
</feature>
<feature type="compositionally biased region" description="Low complexity" evidence="1">
    <location>
        <begin position="1607"/>
        <end position="1621"/>
    </location>
</feature>
<organism evidence="3 4">
    <name type="scientific">Tetrapyrgos nigripes</name>
    <dbReference type="NCBI Taxonomy" id="182062"/>
    <lineage>
        <taxon>Eukaryota</taxon>
        <taxon>Fungi</taxon>
        <taxon>Dikarya</taxon>
        <taxon>Basidiomycota</taxon>
        <taxon>Agaricomycotina</taxon>
        <taxon>Agaricomycetes</taxon>
        <taxon>Agaricomycetidae</taxon>
        <taxon>Agaricales</taxon>
        <taxon>Marasmiineae</taxon>
        <taxon>Marasmiaceae</taxon>
        <taxon>Tetrapyrgos</taxon>
    </lineage>
</organism>
<feature type="region of interest" description="Disordered" evidence="1">
    <location>
        <begin position="799"/>
        <end position="835"/>
    </location>
</feature>
<dbReference type="Proteomes" id="UP000559256">
    <property type="component" value="Unassembled WGS sequence"/>
</dbReference>
<feature type="compositionally biased region" description="Polar residues" evidence="1">
    <location>
        <begin position="884"/>
        <end position="926"/>
    </location>
</feature>
<dbReference type="EMBL" id="JAACJM010000370">
    <property type="protein sequence ID" value="KAF5328038.1"/>
    <property type="molecule type" value="Genomic_DNA"/>
</dbReference>
<name>A0A8H5BRI9_9AGAR</name>
<proteinExistence type="predicted"/>